<comment type="caution">
    <text evidence="1">The sequence shown here is derived from an EMBL/GenBank/DDBJ whole genome shotgun (WGS) entry which is preliminary data.</text>
</comment>
<dbReference type="RefSeq" id="WP_008790309.1">
    <property type="nucleotide sequence ID" value="NZ_AKCB01000004.1"/>
</dbReference>
<dbReference type="Proteomes" id="UP000003157">
    <property type="component" value="Unassembled WGS sequence"/>
</dbReference>
<accession>E7GET5</accession>
<dbReference type="EMBL" id="ADKX01000046">
    <property type="protein sequence ID" value="EFW03536.1"/>
    <property type="molecule type" value="Genomic_DNA"/>
</dbReference>
<organism evidence="1 2">
    <name type="scientific">Coprobacillus cateniformis</name>
    <dbReference type="NCBI Taxonomy" id="100884"/>
    <lineage>
        <taxon>Bacteria</taxon>
        <taxon>Bacillati</taxon>
        <taxon>Bacillota</taxon>
        <taxon>Erysipelotrichia</taxon>
        <taxon>Erysipelotrichales</taxon>
        <taxon>Coprobacillaceae</taxon>
        <taxon>Coprobacillus</taxon>
    </lineage>
</organism>
<proteinExistence type="predicted"/>
<reference evidence="1 2" key="1">
    <citation type="submission" date="2010-12" db="EMBL/GenBank/DDBJ databases">
        <title>The Genome Sequence of Coprobacillus sp. strain 29_1.</title>
        <authorList>
            <consortium name="The Broad Institute Genome Sequencing Platform"/>
            <person name="Earl A."/>
            <person name="Ward D."/>
            <person name="Feldgarden M."/>
            <person name="Gevers D."/>
            <person name="Daigneault M."/>
            <person name="Sibley C.D."/>
            <person name="White A."/>
            <person name="Strauss J."/>
            <person name="Allen-Vercoe E."/>
            <person name="Young S.K."/>
            <person name="Zeng Q."/>
            <person name="Gargeya S."/>
            <person name="Fitzgerald M."/>
            <person name="Haas B."/>
            <person name="Abouelleil A."/>
            <person name="Alvarado L."/>
            <person name="Arachchi H.M."/>
            <person name="Berlin A."/>
            <person name="Brown A."/>
            <person name="Chapman S.B."/>
            <person name="Chen Z."/>
            <person name="Dunbar C."/>
            <person name="Freedman E."/>
            <person name="Gearin G."/>
            <person name="Gellesch M."/>
            <person name="Goldberg J."/>
            <person name="Griggs A."/>
            <person name="Gujja S."/>
            <person name="Heilman E."/>
            <person name="Heiman D."/>
            <person name="Howarth C."/>
            <person name="Larson L."/>
            <person name="Lui A."/>
            <person name="MacDonald P.J.P."/>
            <person name="Mehta T."/>
            <person name="Montmayeur A."/>
            <person name="Murphy C."/>
            <person name="Neiman D."/>
            <person name="Pearson M."/>
            <person name="Priest M."/>
            <person name="Roberts A."/>
            <person name="Saif S."/>
            <person name="Shea T."/>
            <person name="Shenoy N."/>
            <person name="Sisk P."/>
            <person name="Stolte C."/>
            <person name="Sykes S."/>
            <person name="White J."/>
            <person name="Yandava C."/>
            <person name="Nusbaum C."/>
            <person name="Birren B."/>
        </authorList>
    </citation>
    <scope>NUCLEOTIDE SEQUENCE [LARGE SCALE GENOMIC DNA]</scope>
    <source>
        <strain evidence="1 2">29_1</strain>
    </source>
</reference>
<evidence type="ECO:0000313" key="2">
    <source>
        <dbReference type="Proteomes" id="UP000003157"/>
    </source>
</evidence>
<protein>
    <submittedName>
        <fullName evidence="1">Uncharacterized protein</fullName>
    </submittedName>
</protein>
<dbReference type="GeneID" id="78231507"/>
<keyword evidence="2" id="KW-1185">Reference proteome</keyword>
<gene>
    <name evidence="1" type="ORF">HMPREF9488_03227</name>
</gene>
<evidence type="ECO:0000313" key="1">
    <source>
        <dbReference type="EMBL" id="EFW03536.1"/>
    </source>
</evidence>
<dbReference type="OrthoDB" id="9924882at2"/>
<dbReference type="HOGENOM" id="CLU_2166690_0_0_9"/>
<name>E7GET5_9FIRM</name>
<dbReference type="STRING" id="100884.GCA_000269565_03764"/>
<dbReference type="AlphaFoldDB" id="E7GET5"/>
<sequence length="110" mass="13038">MNRVNTGAEFGTYNRYTYRICYGLTKEGKMDYSIPHYEFIKHCRCKNCQNRLKYDRFPTNSLTIITDDKSKFPEIERILDEYACNEIHYIGGQYISFVNGKRKGECVYMG</sequence>